<evidence type="ECO:0000313" key="10">
    <source>
        <dbReference type="Proteomes" id="UP000676336"/>
    </source>
</evidence>
<dbReference type="PANTHER" id="PTHR11778">
    <property type="entry name" value="SERYL-TRNA SYNTHETASE"/>
    <property type="match status" value="1"/>
</dbReference>
<dbReference type="Proteomes" id="UP000676336">
    <property type="component" value="Unassembled WGS sequence"/>
</dbReference>
<evidence type="ECO:0000256" key="5">
    <source>
        <dbReference type="ARBA" id="ARBA00022840"/>
    </source>
</evidence>
<dbReference type="SUPFAM" id="SSF55681">
    <property type="entry name" value="Class II aaRS and biotin synthetases"/>
    <property type="match status" value="1"/>
</dbReference>
<organism evidence="9 10">
    <name type="scientific">Rotaria magnacalcarata</name>
    <dbReference type="NCBI Taxonomy" id="392030"/>
    <lineage>
        <taxon>Eukaryota</taxon>
        <taxon>Metazoa</taxon>
        <taxon>Spiralia</taxon>
        <taxon>Gnathifera</taxon>
        <taxon>Rotifera</taxon>
        <taxon>Eurotatoria</taxon>
        <taxon>Bdelloidea</taxon>
        <taxon>Philodinida</taxon>
        <taxon>Philodinidae</taxon>
        <taxon>Rotaria</taxon>
    </lineage>
</organism>
<dbReference type="EMBL" id="CAJOBI010329018">
    <property type="protein sequence ID" value="CAF5195795.1"/>
    <property type="molecule type" value="Genomic_DNA"/>
</dbReference>
<dbReference type="InterPro" id="IPR002317">
    <property type="entry name" value="Ser-tRNA-ligase_type_1"/>
</dbReference>
<keyword evidence="4" id="KW-0547">Nucleotide-binding</keyword>
<dbReference type="InterPro" id="IPR002314">
    <property type="entry name" value="aa-tRNA-synt_IIb"/>
</dbReference>
<evidence type="ECO:0000256" key="4">
    <source>
        <dbReference type="ARBA" id="ARBA00022741"/>
    </source>
</evidence>
<evidence type="ECO:0000256" key="3">
    <source>
        <dbReference type="ARBA" id="ARBA00022598"/>
    </source>
</evidence>
<keyword evidence="5" id="KW-0067">ATP-binding</keyword>
<dbReference type="Gene3D" id="3.30.930.10">
    <property type="entry name" value="Bira Bifunctional Protein, Domain 2"/>
    <property type="match status" value="1"/>
</dbReference>
<comment type="caution">
    <text evidence="9">The sequence shown here is derived from an EMBL/GenBank/DDBJ whole genome shotgun (WGS) entry which is preliminary data.</text>
</comment>
<proteinExistence type="inferred from homology"/>
<name>A0A8S3ICL6_9BILA</name>
<feature type="domain" description="Aminoacyl-transfer RNA synthetases class-II family profile" evidence="8">
    <location>
        <begin position="30"/>
        <end position="207"/>
    </location>
</feature>
<evidence type="ECO:0000313" key="9">
    <source>
        <dbReference type="EMBL" id="CAF5195795.1"/>
    </source>
</evidence>
<sequence length="207" mass="23712">MYMIDGYDGDRGAAVAGSRGYFMKGPAVFLEQAIIQLALRLLNDKDFEILYTPFFMRKDVMQEVAQLSQFDDELYKVVCKNDKPDEPSDEEKYLIATSEQAIAAFHRDEWLAAERLPIRYGGISTCFRQEAGSHGRDTRGIFRVHQFEKIEQFCITSPHDNESWKMFETMIANAEDFNQQLGIPYRIVNIVSGELNNAAAKKFDLEA</sequence>
<dbReference type="InterPro" id="IPR045864">
    <property type="entry name" value="aa-tRNA-synth_II/BPL/LPL"/>
</dbReference>
<dbReference type="GO" id="GO:0004828">
    <property type="term" value="F:serine-tRNA ligase activity"/>
    <property type="evidence" value="ECO:0007669"/>
    <property type="project" value="UniProtKB-EC"/>
</dbReference>
<evidence type="ECO:0000256" key="1">
    <source>
        <dbReference type="ARBA" id="ARBA00010728"/>
    </source>
</evidence>
<protein>
    <recommendedName>
        <fullName evidence="2">serine--tRNA ligase</fullName>
        <ecNumber evidence="2">6.1.1.11</ecNumber>
    </recommendedName>
    <alternativeName>
        <fullName evidence="7">Seryl-tRNA synthetase</fullName>
    </alternativeName>
</protein>
<evidence type="ECO:0000259" key="8">
    <source>
        <dbReference type="PROSITE" id="PS50862"/>
    </source>
</evidence>
<evidence type="ECO:0000256" key="7">
    <source>
        <dbReference type="ARBA" id="ARBA00031113"/>
    </source>
</evidence>
<dbReference type="GO" id="GO:0005524">
    <property type="term" value="F:ATP binding"/>
    <property type="evidence" value="ECO:0007669"/>
    <property type="project" value="UniProtKB-KW"/>
</dbReference>
<keyword evidence="3" id="KW-0436">Ligase</keyword>
<evidence type="ECO:0000256" key="2">
    <source>
        <dbReference type="ARBA" id="ARBA00012840"/>
    </source>
</evidence>
<dbReference type="AlphaFoldDB" id="A0A8S3ICL6"/>
<evidence type="ECO:0000256" key="6">
    <source>
        <dbReference type="ARBA" id="ARBA00023146"/>
    </source>
</evidence>
<reference evidence="9" key="1">
    <citation type="submission" date="2021-02" db="EMBL/GenBank/DDBJ databases">
        <authorList>
            <person name="Nowell W R."/>
        </authorList>
    </citation>
    <scope>NUCLEOTIDE SEQUENCE</scope>
</reference>
<dbReference type="GO" id="GO:0006434">
    <property type="term" value="P:seryl-tRNA aminoacylation"/>
    <property type="evidence" value="ECO:0007669"/>
    <property type="project" value="InterPro"/>
</dbReference>
<dbReference type="PROSITE" id="PS50862">
    <property type="entry name" value="AA_TRNA_LIGASE_II"/>
    <property type="match status" value="1"/>
</dbReference>
<dbReference type="InterPro" id="IPR006195">
    <property type="entry name" value="aa-tRNA-synth_II"/>
</dbReference>
<keyword evidence="6" id="KW-0030">Aminoacyl-tRNA synthetase</keyword>
<accession>A0A8S3ICL6</accession>
<comment type="similarity">
    <text evidence="1">Belongs to the class-II aminoacyl-tRNA synthetase family. Type-1 seryl-tRNA synthetase subfamily.</text>
</comment>
<dbReference type="PRINTS" id="PR00981">
    <property type="entry name" value="TRNASYNTHSER"/>
</dbReference>
<feature type="non-terminal residue" evidence="9">
    <location>
        <position position="207"/>
    </location>
</feature>
<gene>
    <name evidence="9" type="ORF">SMN809_LOCUS73928</name>
</gene>
<dbReference type="Pfam" id="PF00587">
    <property type="entry name" value="tRNA-synt_2b"/>
    <property type="match status" value="1"/>
</dbReference>
<dbReference type="EC" id="6.1.1.11" evidence="2"/>